<name>Q0WUX3_ARATH</name>
<dbReference type="EMBL" id="AK227011">
    <property type="protein sequence ID" value="BAE99075.1"/>
    <property type="molecule type" value="mRNA"/>
</dbReference>
<sequence>MPNSEPLSQTKGFYLLLLNNSALCLCLRASCRVLTRSISELHLKLELSIFVFFLVNNRSKRTTQTIVNPIISCNVCYLL</sequence>
<reference evidence="1" key="1">
    <citation type="submission" date="2006-07" db="EMBL/GenBank/DDBJ databases">
        <title>Large-scale analysis of RIKEN Arabidopsis full-length (RAFL) cDNAs.</title>
        <authorList>
            <person name="Totoki Y."/>
            <person name="Seki M."/>
            <person name="Ishida J."/>
            <person name="Nakajima M."/>
            <person name="Enju A."/>
            <person name="Morosawa T."/>
            <person name="Kamiya A."/>
            <person name="Narusaka M."/>
            <person name="Shin-i T."/>
            <person name="Nakagawa M."/>
            <person name="Sakamoto N."/>
            <person name="Oishi K."/>
            <person name="Kohara Y."/>
            <person name="Kobayashi M."/>
            <person name="Toyoda A."/>
            <person name="Sakaki Y."/>
            <person name="Sakurai T."/>
            <person name="Iida K."/>
            <person name="Akiyama K."/>
            <person name="Satou M."/>
            <person name="Toyoda T."/>
            <person name="Konagaya A."/>
            <person name="Carninci P."/>
            <person name="Kawai J."/>
            <person name="Hayashizaki Y."/>
            <person name="Shinozaki K."/>
        </authorList>
    </citation>
    <scope>NUCLEOTIDE SEQUENCE</scope>
</reference>
<accession>Q0WUX3</accession>
<organism evidence="1">
    <name type="scientific">Arabidopsis thaliana</name>
    <name type="common">Mouse-ear cress</name>
    <dbReference type="NCBI Taxonomy" id="3702"/>
    <lineage>
        <taxon>Eukaryota</taxon>
        <taxon>Viridiplantae</taxon>
        <taxon>Streptophyta</taxon>
        <taxon>Embryophyta</taxon>
        <taxon>Tracheophyta</taxon>
        <taxon>Spermatophyta</taxon>
        <taxon>Magnoliopsida</taxon>
        <taxon>eudicotyledons</taxon>
        <taxon>Gunneridae</taxon>
        <taxon>Pentapetalae</taxon>
        <taxon>rosids</taxon>
        <taxon>malvids</taxon>
        <taxon>Brassicales</taxon>
        <taxon>Brassicaceae</taxon>
        <taxon>Camelineae</taxon>
        <taxon>Arabidopsis</taxon>
    </lineage>
</organism>
<protein>
    <submittedName>
        <fullName evidence="1">Uncharacterized protein</fullName>
    </submittedName>
</protein>
<evidence type="ECO:0000313" key="1">
    <source>
        <dbReference type="EMBL" id="BAE99075.1"/>
    </source>
</evidence>
<proteinExistence type="evidence at transcript level"/>
<dbReference type="AlphaFoldDB" id="Q0WUX3"/>